<dbReference type="AlphaFoldDB" id="A0A1I4HNU2"/>
<dbReference type="Proteomes" id="UP000199550">
    <property type="component" value="Unassembled WGS sequence"/>
</dbReference>
<keyword evidence="2" id="KW-1185">Reference proteome</keyword>
<evidence type="ECO:0008006" key="3">
    <source>
        <dbReference type="Google" id="ProtNLM"/>
    </source>
</evidence>
<proteinExistence type="predicted"/>
<dbReference type="OrthoDB" id="7872714at2"/>
<evidence type="ECO:0000313" key="1">
    <source>
        <dbReference type="EMBL" id="SFL43842.1"/>
    </source>
</evidence>
<protein>
    <recommendedName>
        <fullName evidence="3">DUF4136 domain-containing protein</fullName>
    </recommendedName>
</protein>
<sequence>MTTARAVRLAVGAFVLIAGILPSMAAAWVSGNLNPTTFGALKVAVYDDAYDGCWTNLGEAKTYAEDRLRNLGYIVSDDVNFHEVAISVNTKRYVNGLCYGSIDIQIFSSEVVNGIYGNFEVAYSKATFIVPGNINQEALNQIRMMTDEMRAAQR</sequence>
<dbReference type="RefSeq" id="WP_090190786.1">
    <property type="nucleotide sequence ID" value="NZ_FOTF01000019.1"/>
</dbReference>
<accession>A0A1I4HNU2</accession>
<evidence type="ECO:0000313" key="2">
    <source>
        <dbReference type="Proteomes" id="UP000199550"/>
    </source>
</evidence>
<organism evidence="1 2">
    <name type="scientific">Loktanella salsilacus</name>
    <dbReference type="NCBI Taxonomy" id="195913"/>
    <lineage>
        <taxon>Bacteria</taxon>
        <taxon>Pseudomonadati</taxon>
        <taxon>Pseudomonadota</taxon>
        <taxon>Alphaproteobacteria</taxon>
        <taxon>Rhodobacterales</taxon>
        <taxon>Roseobacteraceae</taxon>
        <taxon>Loktanella</taxon>
    </lineage>
</organism>
<name>A0A1I4HNU2_9RHOB</name>
<dbReference type="EMBL" id="FOTF01000019">
    <property type="protein sequence ID" value="SFL43842.1"/>
    <property type="molecule type" value="Genomic_DNA"/>
</dbReference>
<gene>
    <name evidence="1" type="ORF">SAMN04488004_1194</name>
</gene>
<reference evidence="1 2" key="1">
    <citation type="submission" date="2016-10" db="EMBL/GenBank/DDBJ databases">
        <authorList>
            <person name="de Groot N.N."/>
        </authorList>
    </citation>
    <scope>NUCLEOTIDE SEQUENCE [LARGE SCALE GENOMIC DNA]</scope>
    <source>
        <strain evidence="1 2">DSM 16199</strain>
    </source>
</reference>